<evidence type="ECO:0000313" key="2">
    <source>
        <dbReference type="Proteomes" id="UP001165960"/>
    </source>
</evidence>
<evidence type="ECO:0000313" key="1">
    <source>
        <dbReference type="EMBL" id="KAJ9071448.1"/>
    </source>
</evidence>
<gene>
    <name evidence="1" type="ORF">DSO57_1036766</name>
</gene>
<organism evidence="1 2">
    <name type="scientific">Entomophthora muscae</name>
    <dbReference type="NCBI Taxonomy" id="34485"/>
    <lineage>
        <taxon>Eukaryota</taxon>
        <taxon>Fungi</taxon>
        <taxon>Fungi incertae sedis</taxon>
        <taxon>Zoopagomycota</taxon>
        <taxon>Entomophthoromycotina</taxon>
        <taxon>Entomophthoromycetes</taxon>
        <taxon>Entomophthorales</taxon>
        <taxon>Entomophthoraceae</taxon>
        <taxon>Entomophthora</taxon>
    </lineage>
</organism>
<comment type="caution">
    <text evidence="1">The sequence shown here is derived from an EMBL/GenBank/DDBJ whole genome shotgun (WGS) entry which is preliminary data.</text>
</comment>
<accession>A0ACC2TA59</accession>
<keyword evidence="2" id="KW-1185">Reference proteome</keyword>
<dbReference type="Proteomes" id="UP001165960">
    <property type="component" value="Unassembled WGS sequence"/>
</dbReference>
<sequence>MDISGHPRAVYKLGKACEQAKCLLTSSSLVQIKVDSLFNTIDLCSEISCDEFDALCRDLVASCMRCIESLLKDTNLTPQQIDEVVLTGGSSRMKKVQCSISKLFGGKDIKRSFSMDEAAARGAAIYASQTRGRISTQKGGLATDVTPFSLGIKVLDDCMEVVVPKNTPIPATISKEFTTVHDNQKSVVCTIYEGEHISIKKNNFLGSFTLGNIQRAKRGVPALQVTFNIDRDGIIIVSEEDTKTKTSHKIKINGQNNLQREEIEDMTQVCKYFTSIECMPGPKPLSYFKKADTMNAIIKLRAVPWSKNPTQASSSTF</sequence>
<protein>
    <submittedName>
        <fullName evidence="1">Uncharacterized protein</fullName>
    </submittedName>
</protein>
<proteinExistence type="predicted"/>
<reference evidence="1" key="1">
    <citation type="submission" date="2022-04" db="EMBL/GenBank/DDBJ databases">
        <title>Genome of the entomopathogenic fungus Entomophthora muscae.</title>
        <authorList>
            <person name="Elya C."/>
            <person name="Lovett B.R."/>
            <person name="Lee E."/>
            <person name="Macias A.M."/>
            <person name="Hajek A.E."/>
            <person name="De Bivort B.L."/>
            <person name="Kasson M.T."/>
            <person name="De Fine Licht H.H."/>
            <person name="Stajich J.E."/>
        </authorList>
    </citation>
    <scope>NUCLEOTIDE SEQUENCE</scope>
    <source>
        <strain evidence="1">Berkeley</strain>
    </source>
</reference>
<dbReference type="EMBL" id="QTSX02003205">
    <property type="protein sequence ID" value="KAJ9071448.1"/>
    <property type="molecule type" value="Genomic_DNA"/>
</dbReference>
<name>A0ACC2TA59_9FUNG</name>